<keyword evidence="2 9" id="KW-0575">Peroxidase</keyword>
<gene>
    <name evidence="9" type="ORF">CB0940_02268</name>
    <name evidence="10" type="ORF">RHO25_004005</name>
</gene>
<keyword evidence="6" id="KW-0408">Iron</keyword>
<evidence type="ECO:0000313" key="10">
    <source>
        <dbReference type="EMBL" id="WPA99388.1"/>
    </source>
</evidence>
<keyword evidence="12" id="KW-1185">Reference proteome</keyword>
<keyword evidence="5" id="KW-0560">Oxidoreductase</keyword>
<dbReference type="EMBL" id="CP134186">
    <property type="protein sequence ID" value="WPA99388.1"/>
    <property type="molecule type" value="Genomic_DNA"/>
</dbReference>
<dbReference type="Pfam" id="PF01328">
    <property type="entry name" value="Peroxidase_2"/>
    <property type="match status" value="1"/>
</dbReference>
<evidence type="ECO:0000313" key="11">
    <source>
        <dbReference type="Proteomes" id="UP000230605"/>
    </source>
</evidence>
<dbReference type="PANTHER" id="PTHR33577">
    <property type="entry name" value="STERIGMATOCYSTIN BIOSYNTHESIS PEROXIDASE STCC-RELATED"/>
    <property type="match status" value="1"/>
</dbReference>
<dbReference type="AlphaFoldDB" id="A0A2G5I5U0"/>
<feature type="domain" description="Heme haloperoxidase family profile" evidence="8">
    <location>
        <begin position="21"/>
        <end position="228"/>
    </location>
</feature>
<dbReference type="Gene3D" id="1.10.489.10">
    <property type="entry name" value="Chloroperoxidase-like"/>
    <property type="match status" value="1"/>
</dbReference>
<reference evidence="10 12" key="2">
    <citation type="submission" date="2023-09" db="EMBL/GenBank/DDBJ databases">
        <title>Complete-Gapless Cercospora beticola genome.</title>
        <authorList>
            <person name="Wyatt N.A."/>
            <person name="Spanner R.E."/>
            <person name="Bolton M.D."/>
        </authorList>
    </citation>
    <scope>NUCLEOTIDE SEQUENCE [LARGE SCALE GENOMIC DNA]</scope>
    <source>
        <strain evidence="10">Cb09-40</strain>
    </source>
</reference>
<evidence type="ECO:0000256" key="2">
    <source>
        <dbReference type="ARBA" id="ARBA00022559"/>
    </source>
</evidence>
<comment type="similarity">
    <text evidence="7">Belongs to the chloroperoxidase family.</text>
</comment>
<keyword evidence="4" id="KW-0479">Metal-binding</keyword>
<evidence type="ECO:0000313" key="12">
    <source>
        <dbReference type="Proteomes" id="UP001302367"/>
    </source>
</evidence>
<evidence type="ECO:0000256" key="4">
    <source>
        <dbReference type="ARBA" id="ARBA00022723"/>
    </source>
</evidence>
<evidence type="ECO:0000256" key="7">
    <source>
        <dbReference type="ARBA" id="ARBA00025795"/>
    </source>
</evidence>
<dbReference type="GO" id="GO:0046872">
    <property type="term" value="F:metal ion binding"/>
    <property type="evidence" value="ECO:0007669"/>
    <property type="project" value="UniProtKB-KW"/>
</dbReference>
<dbReference type="GO" id="GO:0004601">
    <property type="term" value="F:peroxidase activity"/>
    <property type="evidence" value="ECO:0007669"/>
    <property type="project" value="UniProtKB-KW"/>
</dbReference>
<name>A0A2G5I5U0_CERBT</name>
<sequence>MKFATAFTISQVPLAFGHFDRLSQWKPAGPNDLRGPCPMMNTLANHGLLPHDGRNLTREVVHAALSEGLNFEAKLTDIMFDQALPANPQPNATWFDLGQLNQHNVLEHDASLSRKDAYFGNNHIFDQDVFDFTKKFWTAPVIDRYMLANSKIARQVQSRSTNPTYKFTASVENFSIGELLAPVIAFGDRVNVTVDRDLVVYFFENERLPTELGWKRQSESVGLKDIIRLSGIFSNATTLLTD</sequence>
<dbReference type="EMBL" id="LKMD01000101">
    <property type="protein sequence ID" value="PIB00170.1"/>
    <property type="molecule type" value="Genomic_DNA"/>
</dbReference>
<evidence type="ECO:0000256" key="1">
    <source>
        <dbReference type="ARBA" id="ARBA00001970"/>
    </source>
</evidence>
<dbReference type="PROSITE" id="PS51405">
    <property type="entry name" value="HEME_HALOPEROXIDASE"/>
    <property type="match status" value="1"/>
</dbReference>
<dbReference type="Proteomes" id="UP001302367">
    <property type="component" value="Chromosome 3"/>
</dbReference>
<dbReference type="SUPFAM" id="SSF47571">
    <property type="entry name" value="Cloroperoxidase"/>
    <property type="match status" value="1"/>
</dbReference>
<proteinExistence type="inferred from homology"/>
<comment type="cofactor">
    <cofactor evidence="1">
        <name>heme b</name>
        <dbReference type="ChEBI" id="CHEBI:60344"/>
    </cofactor>
</comment>
<reference evidence="9 11" key="1">
    <citation type="submission" date="2015-10" db="EMBL/GenBank/DDBJ databases">
        <title>The cercosporin biosynthetic gene cluster was horizontally transferred to several fungal lineages and shown to be expanded in Cercospora beticola based on microsynteny with recipient genomes.</title>
        <authorList>
            <person name="De Jonge R."/>
            <person name="Ebert M.K."/>
            <person name="Suttle J.C."/>
            <person name="Jurick Ii W.M."/>
            <person name="Secor G.A."/>
            <person name="Thomma B.P."/>
            <person name="Van De Peer Y."/>
            <person name="Bolton M.D."/>
        </authorList>
    </citation>
    <scope>NUCLEOTIDE SEQUENCE [LARGE SCALE GENOMIC DNA]</scope>
    <source>
        <strain evidence="9 11">09-40</strain>
    </source>
</reference>
<protein>
    <submittedName>
        <fullName evidence="9">Putative sterigmatocystin biosynthesis peroxidase stcC</fullName>
    </submittedName>
</protein>
<dbReference type="PANTHER" id="PTHR33577:SF7">
    <property type="entry name" value="HEME HALOPEROXIDASE FAMILY PROFILE DOMAIN-CONTAINING PROTEIN"/>
    <property type="match status" value="1"/>
</dbReference>
<accession>A0A2G5I5U0</accession>
<evidence type="ECO:0000256" key="5">
    <source>
        <dbReference type="ARBA" id="ARBA00023002"/>
    </source>
</evidence>
<dbReference type="InterPro" id="IPR000028">
    <property type="entry name" value="Chloroperoxidase"/>
</dbReference>
<organism evidence="9 11">
    <name type="scientific">Cercospora beticola</name>
    <name type="common">Sugarbeet leaf spot fungus</name>
    <dbReference type="NCBI Taxonomy" id="122368"/>
    <lineage>
        <taxon>Eukaryota</taxon>
        <taxon>Fungi</taxon>
        <taxon>Dikarya</taxon>
        <taxon>Ascomycota</taxon>
        <taxon>Pezizomycotina</taxon>
        <taxon>Dothideomycetes</taxon>
        <taxon>Dothideomycetidae</taxon>
        <taxon>Mycosphaerellales</taxon>
        <taxon>Mycosphaerellaceae</taxon>
        <taxon>Cercospora</taxon>
    </lineage>
</organism>
<dbReference type="Proteomes" id="UP000230605">
    <property type="component" value="Chromosome 3"/>
</dbReference>
<keyword evidence="3" id="KW-0349">Heme</keyword>
<dbReference type="OrthoDB" id="407298at2759"/>
<evidence type="ECO:0000313" key="9">
    <source>
        <dbReference type="EMBL" id="PIB00170.1"/>
    </source>
</evidence>
<evidence type="ECO:0000256" key="6">
    <source>
        <dbReference type="ARBA" id="ARBA00023004"/>
    </source>
</evidence>
<dbReference type="InterPro" id="IPR036851">
    <property type="entry name" value="Chloroperoxidase-like_sf"/>
</dbReference>
<evidence type="ECO:0000256" key="3">
    <source>
        <dbReference type="ARBA" id="ARBA00022617"/>
    </source>
</evidence>
<evidence type="ECO:0000259" key="8">
    <source>
        <dbReference type="PROSITE" id="PS51405"/>
    </source>
</evidence>